<dbReference type="EMBL" id="JACAQE010000008">
    <property type="protein sequence ID" value="NWC16531.1"/>
    <property type="molecule type" value="Genomic_DNA"/>
</dbReference>
<evidence type="ECO:0000256" key="2">
    <source>
        <dbReference type="ARBA" id="ARBA00007441"/>
    </source>
</evidence>
<dbReference type="InterPro" id="IPR015424">
    <property type="entry name" value="PyrdxlP-dep_Trfase"/>
</dbReference>
<dbReference type="Proteomes" id="UP000517547">
    <property type="component" value="Unassembled WGS sequence"/>
</dbReference>
<dbReference type="InterPro" id="IPR015421">
    <property type="entry name" value="PyrdxlP-dep_Trfase_major"/>
</dbReference>
<evidence type="ECO:0000313" key="8">
    <source>
        <dbReference type="EMBL" id="NWC16531.1"/>
    </source>
</evidence>
<dbReference type="EC" id="2.6.1.-" evidence="6"/>
<feature type="domain" description="Aminotransferase class I/classII large" evidence="7">
    <location>
        <begin position="31"/>
        <end position="377"/>
    </location>
</feature>
<dbReference type="GO" id="GO:0006520">
    <property type="term" value="P:amino acid metabolic process"/>
    <property type="evidence" value="ECO:0007669"/>
    <property type="project" value="InterPro"/>
</dbReference>
<name>A0A7Y7Y2F4_9PSED</name>
<dbReference type="Gene3D" id="3.40.640.10">
    <property type="entry name" value="Type I PLP-dependent aspartate aminotransferase-like (Major domain)"/>
    <property type="match status" value="1"/>
</dbReference>
<organism evidence="8 9">
    <name type="scientific">Pseudomonas gingeri</name>
    <dbReference type="NCBI Taxonomy" id="117681"/>
    <lineage>
        <taxon>Bacteria</taxon>
        <taxon>Pseudomonadati</taxon>
        <taxon>Pseudomonadota</taxon>
        <taxon>Gammaproteobacteria</taxon>
        <taxon>Pseudomonadales</taxon>
        <taxon>Pseudomonadaceae</taxon>
        <taxon>Pseudomonas</taxon>
    </lineage>
</organism>
<dbReference type="Pfam" id="PF00155">
    <property type="entry name" value="Aminotran_1_2"/>
    <property type="match status" value="1"/>
</dbReference>
<evidence type="ECO:0000256" key="1">
    <source>
        <dbReference type="ARBA" id="ARBA00001933"/>
    </source>
</evidence>
<dbReference type="AlphaFoldDB" id="A0A7Y7Y2F4"/>
<dbReference type="InterPro" id="IPR004839">
    <property type="entry name" value="Aminotransferase_I/II_large"/>
</dbReference>
<dbReference type="SUPFAM" id="SSF53383">
    <property type="entry name" value="PLP-dependent transferases"/>
    <property type="match status" value="1"/>
</dbReference>
<comment type="caution">
    <text evidence="8">The sequence shown here is derived from an EMBL/GenBank/DDBJ whole genome shotgun (WGS) entry which is preliminary data.</text>
</comment>
<dbReference type="FunFam" id="3.40.640.10:FF:000033">
    <property type="entry name" value="Aspartate aminotransferase"/>
    <property type="match status" value="1"/>
</dbReference>
<evidence type="ECO:0000256" key="6">
    <source>
        <dbReference type="RuleBase" id="RU000481"/>
    </source>
</evidence>
<proteinExistence type="inferred from homology"/>
<evidence type="ECO:0000259" key="7">
    <source>
        <dbReference type="Pfam" id="PF00155"/>
    </source>
</evidence>
<gene>
    <name evidence="8" type="ORF">HX845_22935</name>
</gene>
<dbReference type="GO" id="GO:0030170">
    <property type="term" value="F:pyridoxal phosphate binding"/>
    <property type="evidence" value="ECO:0007669"/>
    <property type="project" value="InterPro"/>
</dbReference>
<evidence type="ECO:0000256" key="3">
    <source>
        <dbReference type="ARBA" id="ARBA00022576"/>
    </source>
</evidence>
<protein>
    <recommendedName>
        <fullName evidence="6">Aminotransferase</fullName>
        <ecNumber evidence="6">2.6.1.-</ecNumber>
    </recommendedName>
</protein>
<keyword evidence="5" id="KW-0663">Pyridoxal phosphate</keyword>
<dbReference type="CDD" id="cd00609">
    <property type="entry name" value="AAT_like"/>
    <property type="match status" value="1"/>
</dbReference>
<dbReference type="Gene3D" id="3.90.1150.10">
    <property type="entry name" value="Aspartate Aminotransferase, domain 1"/>
    <property type="match status" value="1"/>
</dbReference>
<comment type="cofactor">
    <cofactor evidence="1 6">
        <name>pyridoxal 5'-phosphate</name>
        <dbReference type="ChEBI" id="CHEBI:597326"/>
    </cofactor>
</comment>
<sequence>MMVASRIDKLTRSGIRRVMQLSADAERAGKTVIHMEVGQPDFPTPVHIQQAAEKAITEGKTGYTACAGILELREAVATRISTRTKIPIDAKNVCVTSGAVNAISLALSSVLEPNDEVLVPDPGWPNYHSAVLLAGGKSIAYPLVADKDYQPDFVELEKLVTPRTKIIFVNTPGNPTGVSWTVEVLKRVADFAERHNILIISDEVYEDMVFSGRHVSMLEVAPKERVLLVSGVSKSYAMTGWRIGWLVASPEIVEAAAALVEPMTTCPPAPSQYGAVAALTGPQDSVDHMRATYKERLAEIEPQLLEAGVLVARPSGGFFAMLDISGCGMTSDTFVERLLHEKGVAVAPGATFGPSAENCVRISFATNTVSLKSGVEKILSFIAEARAAQHPR</sequence>
<evidence type="ECO:0000256" key="4">
    <source>
        <dbReference type="ARBA" id="ARBA00022679"/>
    </source>
</evidence>
<dbReference type="InterPro" id="IPR004838">
    <property type="entry name" value="NHTrfase_class1_PyrdxlP-BS"/>
</dbReference>
<dbReference type="PANTHER" id="PTHR46383:SF1">
    <property type="entry name" value="ASPARTATE AMINOTRANSFERASE"/>
    <property type="match status" value="1"/>
</dbReference>
<dbReference type="PANTHER" id="PTHR46383">
    <property type="entry name" value="ASPARTATE AMINOTRANSFERASE"/>
    <property type="match status" value="1"/>
</dbReference>
<accession>A0A7Y7Y2F4</accession>
<dbReference type="RefSeq" id="WP_083875261.1">
    <property type="nucleotide sequence ID" value="NZ_JACAQE010000008.1"/>
</dbReference>
<dbReference type="InterPro" id="IPR050596">
    <property type="entry name" value="AspAT/PAT-like"/>
</dbReference>
<evidence type="ECO:0000256" key="5">
    <source>
        <dbReference type="ARBA" id="ARBA00022898"/>
    </source>
</evidence>
<reference evidence="8 9" key="1">
    <citation type="submission" date="2020-04" db="EMBL/GenBank/DDBJ databases">
        <title>Molecular characterization of pseudomonads from Agaricus bisporus reveal novel blotch 2 pathogens in Western Europe.</title>
        <authorList>
            <person name="Taparia T."/>
            <person name="Krijger M."/>
            <person name="Haynes E."/>
            <person name="Elpinstone J.G."/>
            <person name="Noble R."/>
            <person name="Van Der Wolf J."/>
        </authorList>
    </citation>
    <scope>NUCLEOTIDE SEQUENCE [LARGE SCALE GENOMIC DNA]</scope>
    <source>
        <strain evidence="8 9">IPO3738</strain>
    </source>
</reference>
<keyword evidence="3 6" id="KW-0032">Aminotransferase</keyword>
<dbReference type="GO" id="GO:0008483">
    <property type="term" value="F:transaminase activity"/>
    <property type="evidence" value="ECO:0007669"/>
    <property type="project" value="UniProtKB-KW"/>
</dbReference>
<keyword evidence="4 6" id="KW-0808">Transferase</keyword>
<dbReference type="InterPro" id="IPR015422">
    <property type="entry name" value="PyrdxlP-dep_Trfase_small"/>
</dbReference>
<evidence type="ECO:0000313" key="9">
    <source>
        <dbReference type="Proteomes" id="UP000517547"/>
    </source>
</evidence>
<comment type="similarity">
    <text evidence="2 6">Belongs to the class-I pyridoxal-phosphate-dependent aminotransferase family.</text>
</comment>
<dbReference type="PROSITE" id="PS00105">
    <property type="entry name" value="AA_TRANSFER_CLASS_1"/>
    <property type="match status" value="1"/>
</dbReference>